<evidence type="ECO:0000313" key="2">
    <source>
        <dbReference type="Proteomes" id="UP000244248"/>
    </source>
</evidence>
<proteinExistence type="predicted"/>
<organism evidence="1 2">
    <name type="scientific">Stenotrophobium rhamnosiphilum</name>
    <dbReference type="NCBI Taxonomy" id="2029166"/>
    <lineage>
        <taxon>Bacteria</taxon>
        <taxon>Pseudomonadati</taxon>
        <taxon>Pseudomonadota</taxon>
        <taxon>Gammaproteobacteria</taxon>
        <taxon>Nevskiales</taxon>
        <taxon>Nevskiaceae</taxon>
        <taxon>Stenotrophobium</taxon>
    </lineage>
</organism>
<protein>
    <submittedName>
        <fullName evidence="1">Spore coat protein</fullName>
    </submittedName>
</protein>
<keyword evidence="1" id="KW-0946">Virion</keyword>
<dbReference type="InterPro" id="IPR003329">
    <property type="entry name" value="Cytidylyl_trans"/>
</dbReference>
<dbReference type="PANTHER" id="PTHR42866:SF1">
    <property type="entry name" value="SPORE COAT POLYSACCHARIDE BIOSYNTHESIS PROTEIN SPSF"/>
    <property type="match status" value="1"/>
</dbReference>
<dbReference type="SUPFAM" id="SSF53448">
    <property type="entry name" value="Nucleotide-diphospho-sugar transferases"/>
    <property type="match status" value="1"/>
</dbReference>
<sequence>MILAILQARLSSTRLPGKVLRPILGKPMLMLQIERLRRSRKIDRLLVATSSEASDDPLALVCAEFGVDCYRGSLTDVLDRYCKAAEPYAPEHVVRLTGDCPLADPDIIDQVISMHLSNGNDYTSNTLNQSFPDGLDVEVVRYSALVEAGANAKMVSEREHVTPFIYKNPQIFKLGEFRSIQDLSELRWTVDELEDFELVNAIYEALYPLRADFSTEDILHWLQQNPRWKSHNTDFERNAGYKKSLIQDKAV</sequence>
<keyword evidence="1" id="KW-0167">Capsid protein</keyword>
<gene>
    <name evidence="1" type="ORF">CJD38_06910</name>
</gene>
<keyword evidence="2" id="KW-1185">Reference proteome</keyword>
<dbReference type="InterPro" id="IPR029044">
    <property type="entry name" value="Nucleotide-diphossugar_trans"/>
</dbReference>
<evidence type="ECO:0000313" key="1">
    <source>
        <dbReference type="EMBL" id="PTU32373.1"/>
    </source>
</evidence>
<dbReference type="RefSeq" id="WP_107939567.1">
    <property type="nucleotide sequence ID" value="NZ_QANS01000002.1"/>
</dbReference>
<dbReference type="OrthoDB" id="9801052at2"/>
<accession>A0A2T5MIF0</accession>
<dbReference type="EMBL" id="QANS01000002">
    <property type="protein sequence ID" value="PTU32373.1"/>
    <property type="molecule type" value="Genomic_DNA"/>
</dbReference>
<dbReference type="GO" id="GO:0005829">
    <property type="term" value="C:cytosol"/>
    <property type="evidence" value="ECO:0007669"/>
    <property type="project" value="TreeGrafter"/>
</dbReference>
<dbReference type="CDD" id="cd02518">
    <property type="entry name" value="GT2_SpsF"/>
    <property type="match status" value="1"/>
</dbReference>
<reference evidence="1 2" key="1">
    <citation type="submission" date="2018-04" db="EMBL/GenBank/DDBJ databases">
        <title>Novel species isolated from glacier.</title>
        <authorList>
            <person name="Liu Q."/>
            <person name="Xin Y.-H."/>
        </authorList>
    </citation>
    <scope>NUCLEOTIDE SEQUENCE [LARGE SCALE GENOMIC DNA]</scope>
    <source>
        <strain evidence="1 2">GT1R17</strain>
    </source>
</reference>
<dbReference type="Proteomes" id="UP000244248">
    <property type="component" value="Unassembled WGS sequence"/>
</dbReference>
<dbReference type="Gene3D" id="3.90.550.10">
    <property type="entry name" value="Spore Coat Polysaccharide Biosynthesis Protein SpsA, Chain A"/>
    <property type="match status" value="1"/>
</dbReference>
<comment type="caution">
    <text evidence="1">The sequence shown here is derived from an EMBL/GenBank/DDBJ whole genome shotgun (WGS) entry which is preliminary data.</text>
</comment>
<dbReference type="Pfam" id="PF02348">
    <property type="entry name" value="CTP_transf_3"/>
    <property type="match status" value="1"/>
</dbReference>
<dbReference type="AlphaFoldDB" id="A0A2T5MIF0"/>
<dbReference type="PANTHER" id="PTHR42866">
    <property type="entry name" value="3-DEOXY-MANNO-OCTULOSONATE CYTIDYLYLTRANSFERASE"/>
    <property type="match status" value="1"/>
</dbReference>
<name>A0A2T5MIF0_9GAMM</name>